<keyword evidence="1" id="KW-0732">Signal</keyword>
<dbReference type="STRING" id="279113.CPter91_5386"/>
<proteinExistence type="predicted"/>
<accession>A0A127QDH3</accession>
<feature type="signal peptide" evidence="1">
    <location>
        <begin position="1"/>
        <end position="18"/>
    </location>
</feature>
<dbReference type="AlphaFoldDB" id="A0A127QDH3"/>
<feature type="chain" id="PRO_5007277808" evidence="1">
    <location>
        <begin position="19"/>
        <end position="277"/>
    </location>
</feature>
<dbReference type="KEGG" id="cpra:CPter91_5386"/>
<dbReference type="Proteomes" id="UP000074561">
    <property type="component" value="Chromosome"/>
</dbReference>
<gene>
    <name evidence="2" type="ORF">CPter91_5386</name>
</gene>
<name>A0A127QDH3_9BURK</name>
<dbReference type="EMBL" id="CP013234">
    <property type="protein sequence ID" value="AMP07672.1"/>
    <property type="molecule type" value="Genomic_DNA"/>
</dbReference>
<evidence type="ECO:0000313" key="2">
    <source>
        <dbReference type="EMBL" id="AMP07672.1"/>
    </source>
</evidence>
<sequence>MRSIVFALIAFFSLASYAADQPGVASCQTDLTNLIVPSIKTAMPKKDISAELAENDSGVYKVRLFVAADNPNQQVSIGWVILDTNKSSAYDITRDDEHPDKLNLDAGKYKSFSDKCLKPANKDASQAITGTRLPFAFDRYFQCATGAAKADECADRFHAYPVSALGSELRSQIDSSMDTVLFLPPVADLKVVLAGRAETDVNIYILYAFKNGKLVAKQTVGKMDGETILTFDISKDYLITTYERNGSIKSKIKNVGHFKMNNDGKFIVCTTANPTCK</sequence>
<reference evidence="2 3" key="1">
    <citation type="submission" date="2015-11" db="EMBL/GenBank/DDBJ databases">
        <title>Exploring the genomic traits of fungus-feeding bacterial genus Collimonas.</title>
        <authorList>
            <person name="Song C."/>
            <person name="Schmidt R."/>
            <person name="de Jager V."/>
            <person name="Krzyzanowska D."/>
            <person name="Jongedijk E."/>
            <person name="Cankar K."/>
            <person name="Beekwilder J."/>
            <person name="van Veen A."/>
            <person name="de Boer W."/>
            <person name="van Veen J.A."/>
            <person name="Garbeva P."/>
        </authorList>
    </citation>
    <scope>NUCLEOTIDE SEQUENCE [LARGE SCALE GENOMIC DNA]</scope>
    <source>
        <strain evidence="2 3">Ter91</strain>
    </source>
</reference>
<evidence type="ECO:0000313" key="3">
    <source>
        <dbReference type="Proteomes" id="UP000074561"/>
    </source>
</evidence>
<organism evidence="2 3">
    <name type="scientific">Collimonas pratensis</name>
    <dbReference type="NCBI Taxonomy" id="279113"/>
    <lineage>
        <taxon>Bacteria</taxon>
        <taxon>Pseudomonadati</taxon>
        <taxon>Pseudomonadota</taxon>
        <taxon>Betaproteobacteria</taxon>
        <taxon>Burkholderiales</taxon>
        <taxon>Oxalobacteraceae</taxon>
        <taxon>Collimonas</taxon>
    </lineage>
</organism>
<evidence type="ECO:0000256" key="1">
    <source>
        <dbReference type="SAM" id="SignalP"/>
    </source>
</evidence>
<dbReference type="PATRIC" id="fig|279113.9.peg.5347"/>
<protein>
    <submittedName>
        <fullName evidence="2">Uncharacterized protein</fullName>
    </submittedName>
</protein>